<evidence type="ECO:0000313" key="2">
    <source>
        <dbReference type="Proteomes" id="UP000278351"/>
    </source>
</evidence>
<dbReference type="EMBL" id="RPDH01000003">
    <property type="protein sequence ID" value="RPE05909.1"/>
    <property type="molecule type" value="Genomic_DNA"/>
</dbReference>
<reference evidence="1 2" key="1">
    <citation type="submission" date="2018-11" db="EMBL/GenBank/DDBJ databases">
        <title>Chitinophaga lutea sp.nov., isolate from arsenic contaminated soil.</title>
        <authorList>
            <person name="Zong Y."/>
        </authorList>
    </citation>
    <scope>NUCLEOTIDE SEQUENCE [LARGE SCALE GENOMIC DNA]</scope>
    <source>
        <strain evidence="1 2">ZY74</strain>
    </source>
</reference>
<dbReference type="Proteomes" id="UP000278351">
    <property type="component" value="Unassembled WGS sequence"/>
</dbReference>
<keyword evidence="2" id="KW-1185">Reference proteome</keyword>
<comment type="caution">
    <text evidence="1">The sequence shown here is derived from an EMBL/GenBank/DDBJ whole genome shotgun (WGS) entry which is preliminary data.</text>
</comment>
<evidence type="ECO:0008006" key="3">
    <source>
        <dbReference type="Google" id="ProtNLM"/>
    </source>
</evidence>
<sequence>MIPSTLTRLILLFIFMFPSLLYAQAHGPTPWSIIGGTNTGVDPYPFLYYKVVELKGNTDRYANIIDISVQGDANYFEQQGTFRLRVDKFEGTVTGRFDGVEIRCTSGNPSAAVFYVFNNAVWVRASYKWGAIFYKTEGLFAGYSPLTGGDWGSTTTEPSGYLAMTNTHGLKCDFDNNRFFKLPYASPLGDFYVGGRVGIGVPYAYNTLVLPNTGSIAWKHTNGDGEIIGINSNASNDFTVYAGGPDRLYIKSSTGNVGIGTNNPGEYKLAVEGTIGARRVRVTSLAWADFVFEDHYQLMPLPALEKYISDNKHLPGIPSAKEVQREGIELGEMDSKLLQKIEEQTLYIIDLHKKLEDVTKRLQQLENNSSVRSKQ</sequence>
<evidence type="ECO:0000313" key="1">
    <source>
        <dbReference type="EMBL" id="RPE05909.1"/>
    </source>
</evidence>
<proteinExistence type="predicted"/>
<accession>A0A3N4PH76</accession>
<name>A0A3N4PH76_9BACT</name>
<gene>
    <name evidence="1" type="ORF">EGT74_26500</name>
</gene>
<protein>
    <recommendedName>
        <fullName evidence="3">BZIP transcription factor</fullName>
    </recommendedName>
</protein>
<organism evidence="1 2">
    <name type="scientific">Chitinophaga lutea</name>
    <dbReference type="NCBI Taxonomy" id="2488634"/>
    <lineage>
        <taxon>Bacteria</taxon>
        <taxon>Pseudomonadati</taxon>
        <taxon>Bacteroidota</taxon>
        <taxon>Chitinophagia</taxon>
        <taxon>Chitinophagales</taxon>
        <taxon>Chitinophagaceae</taxon>
        <taxon>Chitinophaga</taxon>
    </lineage>
</organism>
<dbReference type="AlphaFoldDB" id="A0A3N4PH76"/>